<name>A0A8S0X4F5_CYCAE</name>
<proteinExistence type="predicted"/>
<evidence type="ECO:0000313" key="3">
    <source>
        <dbReference type="Proteomes" id="UP000467700"/>
    </source>
</evidence>
<dbReference type="Proteomes" id="UP000467700">
    <property type="component" value="Unassembled WGS sequence"/>
</dbReference>
<reference evidence="2 3" key="1">
    <citation type="submission" date="2020-01" db="EMBL/GenBank/DDBJ databases">
        <authorList>
            <person name="Gupta K D."/>
        </authorList>
    </citation>
    <scope>NUCLEOTIDE SEQUENCE [LARGE SCALE GENOMIC DNA]</scope>
</reference>
<keyword evidence="3" id="KW-1185">Reference proteome</keyword>
<evidence type="ECO:0000313" key="2">
    <source>
        <dbReference type="EMBL" id="CAA7266892.1"/>
    </source>
</evidence>
<organism evidence="2 3">
    <name type="scientific">Cyclocybe aegerita</name>
    <name type="common">Black poplar mushroom</name>
    <name type="synonym">Agrocybe aegerita</name>
    <dbReference type="NCBI Taxonomy" id="1973307"/>
    <lineage>
        <taxon>Eukaryota</taxon>
        <taxon>Fungi</taxon>
        <taxon>Dikarya</taxon>
        <taxon>Basidiomycota</taxon>
        <taxon>Agaricomycotina</taxon>
        <taxon>Agaricomycetes</taxon>
        <taxon>Agaricomycetidae</taxon>
        <taxon>Agaricales</taxon>
        <taxon>Agaricineae</taxon>
        <taxon>Bolbitiaceae</taxon>
        <taxon>Cyclocybe</taxon>
    </lineage>
</organism>
<protein>
    <submittedName>
        <fullName evidence="2">Uncharacterized protein</fullName>
    </submittedName>
</protein>
<gene>
    <name evidence="2" type="ORF">AAE3_LOCUS9347</name>
</gene>
<evidence type="ECO:0000256" key="1">
    <source>
        <dbReference type="SAM" id="MobiDB-lite"/>
    </source>
</evidence>
<feature type="region of interest" description="Disordered" evidence="1">
    <location>
        <begin position="1"/>
        <end position="107"/>
    </location>
</feature>
<dbReference type="EMBL" id="CACVBS010000057">
    <property type="protein sequence ID" value="CAA7266892.1"/>
    <property type="molecule type" value="Genomic_DNA"/>
</dbReference>
<comment type="caution">
    <text evidence="2">The sequence shown here is derived from an EMBL/GenBank/DDBJ whole genome shotgun (WGS) entry which is preliminary data.</text>
</comment>
<dbReference type="OrthoDB" id="2917269at2759"/>
<accession>A0A8S0X4F5</accession>
<sequence>MYQSLQMQHQRSDFLDESLDVPSSPPEQVEEGYIMKTKPKFFEPRPPRSSNVGQHPVIVLTPPDSRGCVKIATMSHSHPGNPPTRPASEFGLPIDPKKGESTPPICMDPKEFVALKTEILGKGKTVQNFGSRDNSVH</sequence>
<dbReference type="AlphaFoldDB" id="A0A8S0X4F5"/>